<gene>
    <name evidence="7 10" type="primary">nusA</name>
    <name evidence="10" type="ORF">COV85_02070</name>
</gene>
<dbReference type="InterPro" id="IPR025249">
    <property type="entry name" value="TF_NusA_KH_1st"/>
</dbReference>
<dbReference type="Pfam" id="PF00575">
    <property type="entry name" value="S1"/>
    <property type="match status" value="1"/>
</dbReference>
<feature type="domain" description="S1 motif" evidence="9">
    <location>
        <begin position="181"/>
        <end position="245"/>
    </location>
</feature>
<proteinExistence type="inferred from homology"/>
<feature type="compositionally biased region" description="Acidic residues" evidence="8">
    <location>
        <begin position="76"/>
        <end position="87"/>
    </location>
</feature>
<dbReference type="InterPro" id="IPR013735">
    <property type="entry name" value="TF_NusA_N"/>
</dbReference>
<dbReference type="Pfam" id="PF08529">
    <property type="entry name" value="NusA_N"/>
    <property type="match status" value="1"/>
</dbReference>
<dbReference type="GO" id="GO:0005829">
    <property type="term" value="C:cytosol"/>
    <property type="evidence" value="ECO:0007669"/>
    <property type="project" value="TreeGrafter"/>
</dbReference>
<sequence length="467" mass="51742">MDKEFISAIEQICEERGIAKEKVLETVEMAIAAAYKKEQGRKGQVVRAKLDLETGETKLFQVKMVVDETMLKLEKEEGDEEVSEEEGGTPGSTRGGEDEYLEEDEEGEDKKIRFNPEKHEMIAEAKKTKKSIKVGDELLIPLESSASYGRIAAQTAKQVIVQRIREAEKEAVFEEFKGKAGQIMSGVVQRMERGNIFFDLGRGNGVLTKEEQIFSEYYRIGQRFRLYVLEVQMAPQGSMILLSRIHPAMINRLFEIEVPEVAAGTVVIKAVAREAGSRSKVAVVSIDEKIDPIGSLVGQKGTRVQAVINELGGEKVDIIQWDEDPAKFIANALSPAKAIDVDIKKREKKAVVKVPEDQLSLAIGKRGQNVRLAAKLTGWKIDIMSAKGEKVEAEETEAGEEKIKDTEIETAVAVEEKGGQKEGVEEKSAQGLRLRGSDSRSGLALGGEEKPKKKRAVRKKKDEEKTE</sequence>
<feature type="compositionally biased region" description="Basic and acidic residues" evidence="8">
    <location>
        <begin position="414"/>
        <end position="428"/>
    </location>
</feature>
<evidence type="ECO:0000256" key="7">
    <source>
        <dbReference type="HAMAP-Rule" id="MF_00945"/>
    </source>
</evidence>
<dbReference type="HAMAP" id="MF_00945_B">
    <property type="entry name" value="NusA_B"/>
    <property type="match status" value="1"/>
</dbReference>
<dbReference type="SUPFAM" id="SSF54814">
    <property type="entry name" value="Prokaryotic type KH domain (KH-domain type II)"/>
    <property type="match status" value="2"/>
</dbReference>
<feature type="compositionally biased region" description="Basic and acidic residues" evidence="8">
    <location>
        <begin position="389"/>
        <end position="407"/>
    </location>
</feature>
<dbReference type="GO" id="GO:0006353">
    <property type="term" value="P:DNA-templated transcription termination"/>
    <property type="evidence" value="ECO:0007669"/>
    <property type="project" value="UniProtKB-UniRule"/>
</dbReference>
<dbReference type="CDD" id="cd02134">
    <property type="entry name" value="KH-II_NusA_rpt1"/>
    <property type="match status" value="1"/>
</dbReference>
<feature type="compositionally biased region" description="Acidic residues" evidence="8">
    <location>
        <begin position="98"/>
        <end position="107"/>
    </location>
</feature>
<dbReference type="InterPro" id="IPR009019">
    <property type="entry name" value="KH_sf_prok-type"/>
</dbReference>
<dbReference type="AlphaFoldDB" id="A0A2H0KQK8"/>
<feature type="region of interest" description="Disordered" evidence="8">
    <location>
        <begin position="414"/>
        <end position="467"/>
    </location>
</feature>
<dbReference type="InterPro" id="IPR036555">
    <property type="entry name" value="NusA_N_sf"/>
</dbReference>
<dbReference type="GO" id="GO:0003700">
    <property type="term" value="F:DNA-binding transcription factor activity"/>
    <property type="evidence" value="ECO:0007669"/>
    <property type="project" value="InterPro"/>
</dbReference>
<dbReference type="PROSITE" id="PS50126">
    <property type="entry name" value="S1"/>
    <property type="match status" value="1"/>
</dbReference>
<dbReference type="Pfam" id="PF13184">
    <property type="entry name" value="KH_NusA_1st"/>
    <property type="match status" value="1"/>
</dbReference>
<organism evidence="10 11">
    <name type="scientific">Candidatus Portnoybacteria bacterium CG11_big_fil_rev_8_21_14_0_20_44_10</name>
    <dbReference type="NCBI Taxonomy" id="1974818"/>
    <lineage>
        <taxon>Bacteria</taxon>
        <taxon>Candidatus Portnoyibacteriota</taxon>
    </lineage>
</organism>
<dbReference type="FunFam" id="3.30.300.20:FF:000002">
    <property type="entry name" value="Transcription termination/antitermination protein NusA"/>
    <property type="match status" value="1"/>
</dbReference>
<evidence type="ECO:0000256" key="5">
    <source>
        <dbReference type="ARBA" id="ARBA00023015"/>
    </source>
</evidence>
<dbReference type="InterPro" id="IPR010213">
    <property type="entry name" value="TF_NusA"/>
</dbReference>
<dbReference type="CDD" id="cd04455">
    <property type="entry name" value="S1_NusA"/>
    <property type="match status" value="1"/>
</dbReference>
<dbReference type="InterPro" id="IPR030842">
    <property type="entry name" value="TF_NusA_bacterial"/>
</dbReference>
<dbReference type="EMBL" id="PCVN01000051">
    <property type="protein sequence ID" value="PIQ74451.1"/>
    <property type="molecule type" value="Genomic_DNA"/>
</dbReference>
<dbReference type="Proteomes" id="UP000231550">
    <property type="component" value="Unassembled WGS sequence"/>
</dbReference>
<dbReference type="Gene3D" id="3.30.300.20">
    <property type="match status" value="2"/>
</dbReference>
<dbReference type="InterPro" id="IPR003029">
    <property type="entry name" value="S1_domain"/>
</dbReference>
<dbReference type="InterPro" id="IPR004087">
    <property type="entry name" value="KH_dom"/>
</dbReference>
<dbReference type="GO" id="GO:0031564">
    <property type="term" value="P:transcription antitermination"/>
    <property type="evidence" value="ECO:0007669"/>
    <property type="project" value="UniProtKB-UniRule"/>
</dbReference>
<name>A0A2H0KQK8_9BACT</name>
<keyword evidence="1 7" id="KW-0806">Transcription termination</keyword>
<evidence type="ECO:0000256" key="4">
    <source>
        <dbReference type="ARBA" id="ARBA00022884"/>
    </source>
</evidence>
<dbReference type="GO" id="GO:0003723">
    <property type="term" value="F:RNA binding"/>
    <property type="evidence" value="ECO:0007669"/>
    <property type="project" value="UniProtKB-UniRule"/>
</dbReference>
<keyword evidence="4 7" id="KW-0694">RNA-binding</keyword>
<evidence type="ECO:0000256" key="1">
    <source>
        <dbReference type="ARBA" id="ARBA00022472"/>
    </source>
</evidence>
<protein>
    <recommendedName>
        <fullName evidence="7">Transcription termination/antitermination protein NusA</fullName>
    </recommendedName>
</protein>
<comment type="caution">
    <text evidence="10">The sequence shown here is derived from an EMBL/GenBank/DDBJ whole genome shotgun (WGS) entry which is preliminary data.</text>
</comment>
<accession>A0A2H0KQK8</accession>
<dbReference type="SUPFAM" id="SSF50249">
    <property type="entry name" value="Nucleic acid-binding proteins"/>
    <property type="match status" value="1"/>
</dbReference>
<dbReference type="SMART" id="SM00316">
    <property type="entry name" value="S1"/>
    <property type="match status" value="1"/>
</dbReference>
<dbReference type="PROSITE" id="PS50084">
    <property type="entry name" value="KH_TYPE_1"/>
    <property type="match status" value="1"/>
</dbReference>
<dbReference type="InterPro" id="IPR012340">
    <property type="entry name" value="NA-bd_OB-fold"/>
</dbReference>
<dbReference type="NCBIfam" id="TIGR01953">
    <property type="entry name" value="NusA"/>
    <property type="match status" value="1"/>
</dbReference>
<comment type="subcellular location">
    <subcellularLocation>
        <location evidence="7">Cytoplasm</location>
    </subcellularLocation>
</comment>
<evidence type="ECO:0000256" key="3">
    <source>
        <dbReference type="ARBA" id="ARBA00022814"/>
    </source>
</evidence>
<dbReference type="PANTHER" id="PTHR22648">
    <property type="entry name" value="TRANSCRIPTION TERMINATION FACTOR NUSA"/>
    <property type="match status" value="1"/>
</dbReference>
<dbReference type="SUPFAM" id="SSF69705">
    <property type="entry name" value="Transcription factor NusA, N-terminal domain"/>
    <property type="match status" value="1"/>
</dbReference>
<dbReference type="InterPro" id="IPR015946">
    <property type="entry name" value="KH_dom-like_a/b"/>
</dbReference>
<evidence type="ECO:0000256" key="6">
    <source>
        <dbReference type="ARBA" id="ARBA00023163"/>
    </source>
</evidence>
<comment type="similarity">
    <text evidence="7">Belongs to the NusA family.</text>
</comment>
<evidence type="ECO:0000256" key="8">
    <source>
        <dbReference type="SAM" id="MobiDB-lite"/>
    </source>
</evidence>
<dbReference type="FunFam" id="3.30.300.20:FF:000005">
    <property type="entry name" value="Transcription termination/antitermination protein NusA"/>
    <property type="match status" value="1"/>
</dbReference>
<evidence type="ECO:0000313" key="10">
    <source>
        <dbReference type="EMBL" id="PIQ74451.1"/>
    </source>
</evidence>
<reference evidence="10 11" key="1">
    <citation type="submission" date="2017-09" db="EMBL/GenBank/DDBJ databases">
        <title>Depth-based differentiation of microbial function through sediment-hosted aquifers and enrichment of novel symbionts in the deep terrestrial subsurface.</title>
        <authorList>
            <person name="Probst A.J."/>
            <person name="Ladd B."/>
            <person name="Jarett J.K."/>
            <person name="Geller-Mcgrath D.E."/>
            <person name="Sieber C.M."/>
            <person name="Emerson J.B."/>
            <person name="Anantharaman K."/>
            <person name="Thomas B.C."/>
            <person name="Malmstrom R."/>
            <person name="Stieglmeier M."/>
            <person name="Klingl A."/>
            <person name="Woyke T."/>
            <person name="Ryan C.M."/>
            <person name="Banfield J.F."/>
        </authorList>
    </citation>
    <scope>NUCLEOTIDE SEQUENCE [LARGE SCALE GENOMIC DNA]</scope>
    <source>
        <strain evidence="10">CG11_big_fil_rev_8_21_14_0_20_44_10</strain>
    </source>
</reference>
<dbReference type="PANTHER" id="PTHR22648:SF0">
    <property type="entry name" value="TRANSCRIPTION TERMINATION_ANTITERMINATION PROTEIN NUSA"/>
    <property type="match status" value="1"/>
</dbReference>
<comment type="subunit">
    <text evidence="7">Monomer. Binds directly to the core enzyme of the DNA-dependent RNA polymerase and to nascent RNA.</text>
</comment>
<dbReference type="SMART" id="SM00322">
    <property type="entry name" value="KH"/>
    <property type="match status" value="2"/>
</dbReference>
<keyword evidence="2 7" id="KW-0963">Cytoplasm</keyword>
<evidence type="ECO:0000313" key="11">
    <source>
        <dbReference type="Proteomes" id="UP000231550"/>
    </source>
</evidence>
<dbReference type="Pfam" id="PF26594">
    <property type="entry name" value="KH_NusA_2nd"/>
    <property type="match status" value="1"/>
</dbReference>
<evidence type="ECO:0000259" key="9">
    <source>
        <dbReference type="PROSITE" id="PS50126"/>
    </source>
</evidence>
<dbReference type="Gene3D" id="3.30.1480.10">
    <property type="entry name" value="NusA, N-terminal domain"/>
    <property type="match status" value="1"/>
</dbReference>
<evidence type="ECO:0000256" key="2">
    <source>
        <dbReference type="ARBA" id="ARBA00022490"/>
    </source>
</evidence>
<keyword evidence="5 7" id="KW-0805">Transcription regulation</keyword>
<dbReference type="Gene3D" id="2.40.50.140">
    <property type="entry name" value="Nucleic acid-binding proteins"/>
    <property type="match status" value="1"/>
</dbReference>
<dbReference type="CDD" id="cd22529">
    <property type="entry name" value="KH-II_NusA_rpt2"/>
    <property type="match status" value="1"/>
</dbReference>
<dbReference type="InterPro" id="IPR058582">
    <property type="entry name" value="KH_NusA_2nd"/>
</dbReference>
<keyword evidence="6 7" id="KW-0804">Transcription</keyword>
<feature type="region of interest" description="Disordered" evidence="8">
    <location>
        <begin position="74"/>
        <end position="114"/>
    </location>
</feature>
<feature type="region of interest" description="Disordered" evidence="8">
    <location>
        <begin position="389"/>
        <end position="408"/>
    </location>
</feature>
<comment type="function">
    <text evidence="7">Participates in both transcription termination and antitermination.</text>
</comment>
<keyword evidence="3 7" id="KW-0889">Transcription antitermination</keyword>